<evidence type="ECO:0000256" key="24">
    <source>
        <dbReference type="ARBA" id="ARBA00049522"/>
    </source>
</evidence>
<dbReference type="GO" id="GO:0003779">
    <property type="term" value="F:actin binding"/>
    <property type="evidence" value="ECO:0007669"/>
    <property type="project" value="UniProtKB-KW"/>
</dbReference>
<protein>
    <recommendedName>
        <fullName evidence="22">Molecule interacting with CasL protein 1</fullName>
        <ecNumber evidence="7">1.14.13.225</ecNumber>
        <ecNumber evidence="6">1.6.3.1</ecNumber>
    </recommendedName>
</protein>
<keyword evidence="8" id="KW-0963">Cytoplasm</keyword>
<keyword evidence="16" id="KW-0503">Monooxygenase</keyword>
<dbReference type="InterPro" id="IPR002938">
    <property type="entry name" value="FAD-bd"/>
</dbReference>
<dbReference type="InterPro" id="IPR057494">
    <property type="entry name" value="Rossman_Mical"/>
</dbReference>
<keyword evidence="9" id="KW-0285">Flavoprotein</keyword>
<dbReference type="InterPro" id="IPR036872">
    <property type="entry name" value="CH_dom_sf"/>
</dbReference>
<dbReference type="Gene3D" id="2.10.110.10">
    <property type="entry name" value="Cysteine Rich Protein"/>
    <property type="match status" value="1"/>
</dbReference>
<dbReference type="CDD" id="cd09439">
    <property type="entry name" value="LIM_Mical"/>
    <property type="match status" value="1"/>
</dbReference>
<dbReference type="EC" id="1.6.3.1" evidence="6"/>
<feature type="domain" description="LIM zinc-binding" evidence="29">
    <location>
        <begin position="702"/>
        <end position="764"/>
    </location>
</feature>
<dbReference type="SMART" id="SM00132">
    <property type="entry name" value="LIM"/>
    <property type="match status" value="1"/>
</dbReference>
<reference evidence="31" key="1">
    <citation type="submission" date="2019-04" db="EMBL/GenBank/DDBJ databases">
        <title>Genome assembly of Zosterops borbonicus 15179.</title>
        <authorList>
            <person name="Leroy T."/>
            <person name="Anselmetti Y."/>
            <person name="Tilak M.-K."/>
            <person name="Nabholz B."/>
        </authorList>
    </citation>
    <scope>NUCLEOTIDE SEQUENCE</scope>
    <source>
        <strain evidence="31">HGM_15179</strain>
        <tissue evidence="31">Muscle</tissue>
    </source>
</reference>
<comment type="catalytic activity">
    <reaction evidence="23">
        <text>NADPH + O2 + H(+) = H2O2 + NADP(+)</text>
        <dbReference type="Rhea" id="RHEA:11260"/>
        <dbReference type="ChEBI" id="CHEBI:15378"/>
        <dbReference type="ChEBI" id="CHEBI:15379"/>
        <dbReference type="ChEBI" id="CHEBI:16240"/>
        <dbReference type="ChEBI" id="CHEBI:57783"/>
        <dbReference type="ChEBI" id="CHEBI:58349"/>
        <dbReference type="EC" id="1.6.3.1"/>
    </reaction>
</comment>
<feature type="compositionally biased region" description="Low complexity" evidence="27">
    <location>
        <begin position="778"/>
        <end position="792"/>
    </location>
</feature>
<evidence type="ECO:0000256" key="10">
    <source>
        <dbReference type="ARBA" id="ARBA00022723"/>
    </source>
</evidence>
<feature type="compositionally biased region" description="Acidic residues" evidence="27">
    <location>
        <begin position="919"/>
        <end position="951"/>
    </location>
</feature>
<feature type="domain" description="Calponin-homology (CH)" evidence="28">
    <location>
        <begin position="506"/>
        <end position="612"/>
    </location>
</feature>
<dbReference type="OrthoDB" id="20799at2759"/>
<dbReference type="SUPFAM" id="SSF57716">
    <property type="entry name" value="Glucocorticoid receptor-like (DNA-binding domain)"/>
    <property type="match status" value="2"/>
</dbReference>
<keyword evidence="14" id="KW-0521">NADP</keyword>
<evidence type="ECO:0000256" key="3">
    <source>
        <dbReference type="ARBA" id="ARBA00004245"/>
    </source>
</evidence>
<dbReference type="PROSITE" id="PS50021">
    <property type="entry name" value="CH"/>
    <property type="match status" value="1"/>
</dbReference>
<dbReference type="PANTHER" id="PTHR23167">
    <property type="entry name" value="CALPONIN HOMOLOGY DOMAIN-CONTAINING PROTEIN DDB_G0272472-RELATED"/>
    <property type="match status" value="1"/>
</dbReference>
<evidence type="ECO:0000256" key="26">
    <source>
        <dbReference type="SAM" id="Coils"/>
    </source>
</evidence>
<dbReference type="Pfam" id="PF00307">
    <property type="entry name" value="CH"/>
    <property type="match status" value="1"/>
</dbReference>
<evidence type="ECO:0000256" key="8">
    <source>
        <dbReference type="ARBA" id="ARBA00022490"/>
    </source>
</evidence>
<evidence type="ECO:0000256" key="13">
    <source>
        <dbReference type="ARBA" id="ARBA00022833"/>
    </source>
</evidence>
<dbReference type="PANTHER" id="PTHR23167:SF35">
    <property type="entry name" value="[F-ACTIN]-MONOOXYGENASE MICAL1"/>
    <property type="match status" value="1"/>
</dbReference>
<feature type="region of interest" description="Disordered" evidence="27">
    <location>
        <begin position="778"/>
        <end position="896"/>
    </location>
</feature>
<keyword evidence="13 25" id="KW-0862">Zinc</keyword>
<evidence type="ECO:0000256" key="18">
    <source>
        <dbReference type="ARBA" id="ARBA00023054"/>
    </source>
</evidence>
<feature type="compositionally biased region" description="Acidic residues" evidence="27">
    <location>
        <begin position="816"/>
        <end position="829"/>
    </location>
</feature>
<keyword evidence="20" id="KW-0009">Actin-binding</keyword>
<feature type="region of interest" description="Disordered" evidence="27">
    <location>
        <begin position="911"/>
        <end position="967"/>
    </location>
</feature>
<evidence type="ECO:0000256" key="12">
    <source>
        <dbReference type="ARBA" id="ARBA00022827"/>
    </source>
</evidence>
<evidence type="ECO:0000256" key="27">
    <source>
        <dbReference type="SAM" id="MobiDB-lite"/>
    </source>
</evidence>
<keyword evidence="12" id="KW-0274">FAD</keyword>
<comment type="caution">
    <text evidence="31">The sequence shown here is derived from an EMBL/GenBank/DDBJ whole genome shotgun (WGS) entry which is preliminary data.</text>
</comment>
<evidence type="ECO:0000256" key="1">
    <source>
        <dbReference type="ARBA" id="ARBA00001974"/>
    </source>
</evidence>
<dbReference type="Pfam" id="PF00412">
    <property type="entry name" value="LIM"/>
    <property type="match status" value="1"/>
</dbReference>
<dbReference type="Gene3D" id="3.50.50.60">
    <property type="entry name" value="FAD/NAD(P)-binding domain"/>
    <property type="match status" value="1"/>
</dbReference>
<proteinExistence type="inferred from homology"/>
<evidence type="ECO:0000256" key="5">
    <source>
        <dbReference type="ARBA" id="ARBA00008223"/>
    </source>
</evidence>
<comment type="cofactor">
    <cofactor evidence="1">
        <name>FAD</name>
        <dbReference type="ChEBI" id="CHEBI:57692"/>
    </cofactor>
</comment>
<dbReference type="EMBL" id="SWJQ01000290">
    <property type="protein sequence ID" value="TRZ16888.1"/>
    <property type="molecule type" value="Genomic_DNA"/>
</dbReference>
<dbReference type="PROSITE" id="PS50023">
    <property type="entry name" value="LIM_DOMAIN_2"/>
    <property type="match status" value="1"/>
</dbReference>
<comment type="catalytic activity">
    <reaction evidence="24">
        <text>L-methionyl-[F-actin] + NADPH + O2 + H(+) = L-methionyl-(R)-S-oxide-[F-actin] + NADP(+) + H2O</text>
        <dbReference type="Rhea" id="RHEA:51308"/>
        <dbReference type="Rhea" id="RHEA-COMP:12953"/>
        <dbReference type="Rhea" id="RHEA-COMP:12956"/>
        <dbReference type="ChEBI" id="CHEBI:15377"/>
        <dbReference type="ChEBI" id="CHEBI:15378"/>
        <dbReference type="ChEBI" id="CHEBI:15379"/>
        <dbReference type="ChEBI" id="CHEBI:16044"/>
        <dbReference type="ChEBI" id="CHEBI:45764"/>
        <dbReference type="ChEBI" id="CHEBI:57783"/>
        <dbReference type="ChEBI" id="CHEBI:58349"/>
        <dbReference type="EC" id="1.14.13.225"/>
    </reaction>
</comment>
<keyword evidence="11" id="KW-0967">Endosome</keyword>
<dbReference type="GO" id="GO:0005856">
    <property type="term" value="C:cytoskeleton"/>
    <property type="evidence" value="ECO:0007669"/>
    <property type="project" value="UniProtKB-SubCell"/>
</dbReference>
<feature type="coiled-coil region" evidence="26">
    <location>
        <begin position="1071"/>
        <end position="1108"/>
    </location>
</feature>
<feature type="domain" description="BMERB" evidence="30">
    <location>
        <begin position="982"/>
        <end position="1125"/>
    </location>
</feature>
<evidence type="ECO:0000256" key="15">
    <source>
        <dbReference type="ARBA" id="ARBA00023002"/>
    </source>
</evidence>
<evidence type="ECO:0000256" key="16">
    <source>
        <dbReference type="ARBA" id="ARBA00023033"/>
    </source>
</evidence>
<keyword evidence="17 25" id="KW-0440">LIM domain</keyword>
<dbReference type="PROSITE" id="PS51848">
    <property type="entry name" value="BMERB"/>
    <property type="match status" value="1"/>
</dbReference>
<evidence type="ECO:0000256" key="23">
    <source>
        <dbReference type="ARBA" id="ARBA00048762"/>
    </source>
</evidence>
<keyword evidence="18 26" id="KW-0175">Coiled coil</keyword>
<dbReference type="GO" id="GO:0071949">
    <property type="term" value="F:FAD binding"/>
    <property type="evidence" value="ECO:0007669"/>
    <property type="project" value="InterPro"/>
</dbReference>
<accession>A0A8K1GET1</accession>
<dbReference type="AlphaFoldDB" id="A0A8K1GET1"/>
<comment type="subcellular location">
    <subcellularLocation>
        <location evidence="3">Cytoplasm</location>
        <location evidence="3">Cytoskeleton</location>
    </subcellularLocation>
    <subcellularLocation>
        <location evidence="4">Endosome membrane</location>
    </subcellularLocation>
    <subcellularLocation>
        <location evidence="2">Midbody</location>
    </subcellularLocation>
</comment>
<dbReference type="SMART" id="SM00033">
    <property type="entry name" value="CH"/>
    <property type="match status" value="1"/>
</dbReference>
<dbReference type="GO" id="GO:0030496">
    <property type="term" value="C:midbody"/>
    <property type="evidence" value="ECO:0007669"/>
    <property type="project" value="UniProtKB-SubCell"/>
</dbReference>
<evidence type="ECO:0000256" key="9">
    <source>
        <dbReference type="ARBA" id="ARBA00022630"/>
    </source>
</evidence>
<organism evidence="31 32">
    <name type="scientific">Zosterops borbonicus</name>
    <dbReference type="NCBI Taxonomy" id="364589"/>
    <lineage>
        <taxon>Eukaryota</taxon>
        <taxon>Metazoa</taxon>
        <taxon>Chordata</taxon>
        <taxon>Craniata</taxon>
        <taxon>Vertebrata</taxon>
        <taxon>Euteleostomi</taxon>
        <taxon>Archelosauria</taxon>
        <taxon>Archosauria</taxon>
        <taxon>Dinosauria</taxon>
        <taxon>Saurischia</taxon>
        <taxon>Theropoda</taxon>
        <taxon>Coelurosauria</taxon>
        <taxon>Aves</taxon>
        <taxon>Neognathae</taxon>
        <taxon>Neoaves</taxon>
        <taxon>Telluraves</taxon>
        <taxon>Australaves</taxon>
        <taxon>Passeriformes</taxon>
        <taxon>Sylvioidea</taxon>
        <taxon>Zosteropidae</taxon>
        <taxon>Zosterops</taxon>
    </lineage>
</organism>
<dbReference type="GO" id="GO:0016174">
    <property type="term" value="F:NAD(P)H oxidase H2O2-forming activity"/>
    <property type="evidence" value="ECO:0007669"/>
    <property type="project" value="UniProtKB-EC"/>
</dbReference>
<evidence type="ECO:0000313" key="32">
    <source>
        <dbReference type="Proteomes" id="UP000796761"/>
    </source>
</evidence>
<keyword evidence="21" id="KW-0206">Cytoskeleton</keyword>
<dbReference type="InterPro" id="IPR001781">
    <property type="entry name" value="Znf_LIM"/>
</dbReference>
<comment type="similarity">
    <text evidence="5">Belongs to the Mical family.</text>
</comment>
<dbReference type="InterPro" id="IPR022735">
    <property type="entry name" value="bMERB_dom"/>
</dbReference>
<keyword evidence="10 25" id="KW-0479">Metal-binding</keyword>
<evidence type="ECO:0000259" key="29">
    <source>
        <dbReference type="PROSITE" id="PS50023"/>
    </source>
</evidence>
<evidence type="ECO:0000259" key="30">
    <source>
        <dbReference type="PROSITE" id="PS51848"/>
    </source>
</evidence>
<evidence type="ECO:0000256" key="11">
    <source>
        <dbReference type="ARBA" id="ARBA00022753"/>
    </source>
</evidence>
<dbReference type="GO" id="GO:0120501">
    <property type="term" value="F:F-actin monooxygenase activity"/>
    <property type="evidence" value="ECO:0007669"/>
    <property type="project" value="UniProtKB-EC"/>
</dbReference>
<evidence type="ECO:0000256" key="25">
    <source>
        <dbReference type="PROSITE-ProRule" id="PRU00125"/>
    </source>
</evidence>
<evidence type="ECO:0000256" key="21">
    <source>
        <dbReference type="ARBA" id="ARBA00023212"/>
    </source>
</evidence>
<dbReference type="SUPFAM" id="SSF51905">
    <property type="entry name" value="FAD/NAD(P)-binding domain"/>
    <property type="match status" value="1"/>
</dbReference>
<dbReference type="Pfam" id="PF12130">
    <property type="entry name" value="bMERB_dom"/>
    <property type="match status" value="1"/>
</dbReference>
<dbReference type="Pfam" id="PF01494">
    <property type="entry name" value="FAD_binding_3"/>
    <property type="match status" value="1"/>
</dbReference>
<keyword evidence="15" id="KW-0560">Oxidoreductase</keyword>
<keyword evidence="19" id="KW-0472">Membrane</keyword>
<dbReference type="InterPro" id="IPR036188">
    <property type="entry name" value="FAD/NAD-bd_sf"/>
</dbReference>
<evidence type="ECO:0000256" key="4">
    <source>
        <dbReference type="ARBA" id="ARBA00004608"/>
    </source>
</evidence>
<dbReference type="InterPro" id="IPR050540">
    <property type="entry name" value="F-actin_Monoox_Mical"/>
</dbReference>
<evidence type="ECO:0000256" key="19">
    <source>
        <dbReference type="ARBA" id="ARBA00023136"/>
    </source>
</evidence>
<evidence type="ECO:0000256" key="14">
    <source>
        <dbReference type="ARBA" id="ARBA00022857"/>
    </source>
</evidence>
<dbReference type="PROSITE" id="PS00478">
    <property type="entry name" value="LIM_DOMAIN_1"/>
    <property type="match status" value="1"/>
</dbReference>
<dbReference type="EC" id="1.14.13.225" evidence="7"/>
<name>A0A8K1GET1_9PASS</name>
<gene>
    <name evidence="31" type="ORF">HGM15179_010201</name>
</gene>
<dbReference type="GO" id="GO:0046872">
    <property type="term" value="F:metal ion binding"/>
    <property type="evidence" value="ECO:0007669"/>
    <property type="project" value="UniProtKB-KW"/>
</dbReference>
<dbReference type="SUPFAM" id="SSF47576">
    <property type="entry name" value="Calponin-homology domain, CH-domain"/>
    <property type="match status" value="1"/>
</dbReference>
<dbReference type="FunFam" id="3.50.50.60:FF:000004">
    <property type="entry name" value="protein-methionine sulfoxide oxidase MICAL2 isoform X1"/>
    <property type="match status" value="1"/>
</dbReference>
<dbReference type="SMART" id="SM01203">
    <property type="entry name" value="DUF3585"/>
    <property type="match status" value="1"/>
</dbReference>
<feature type="coiled-coil region" evidence="26">
    <location>
        <begin position="992"/>
        <end position="1026"/>
    </location>
</feature>
<evidence type="ECO:0000256" key="6">
    <source>
        <dbReference type="ARBA" id="ARBA00012698"/>
    </source>
</evidence>
<evidence type="ECO:0000313" key="31">
    <source>
        <dbReference type="EMBL" id="TRZ16888.1"/>
    </source>
</evidence>
<evidence type="ECO:0000256" key="7">
    <source>
        <dbReference type="ARBA" id="ARBA00012709"/>
    </source>
</evidence>
<dbReference type="GO" id="GO:0010008">
    <property type="term" value="C:endosome membrane"/>
    <property type="evidence" value="ECO:0007669"/>
    <property type="project" value="UniProtKB-SubCell"/>
</dbReference>
<keyword evidence="32" id="KW-1185">Reference proteome</keyword>
<dbReference type="Proteomes" id="UP000796761">
    <property type="component" value="Unassembled WGS sequence"/>
</dbReference>
<dbReference type="Gene3D" id="1.10.418.10">
    <property type="entry name" value="Calponin-like domain"/>
    <property type="match status" value="1"/>
</dbReference>
<dbReference type="InterPro" id="IPR001715">
    <property type="entry name" value="CH_dom"/>
</dbReference>
<dbReference type="Pfam" id="PF25413">
    <property type="entry name" value="Rossman_Mical"/>
    <property type="match status" value="1"/>
</dbReference>
<feature type="region of interest" description="Disordered" evidence="27">
    <location>
        <begin position="647"/>
        <end position="699"/>
    </location>
</feature>
<evidence type="ECO:0000256" key="17">
    <source>
        <dbReference type="ARBA" id="ARBA00023038"/>
    </source>
</evidence>
<evidence type="ECO:0000256" key="2">
    <source>
        <dbReference type="ARBA" id="ARBA00004214"/>
    </source>
</evidence>
<evidence type="ECO:0000256" key="22">
    <source>
        <dbReference type="ARBA" id="ARBA00044245"/>
    </source>
</evidence>
<evidence type="ECO:0000256" key="20">
    <source>
        <dbReference type="ARBA" id="ARBA00023203"/>
    </source>
</evidence>
<sequence>MSVPADEPGNPAHAIFERFLRAGECREVLGCFVELCQQLGLQGTGLQLYHGLKAALNYWNAKALWSKLDKKAGHKDYDQGTACAGTKCLVVGAGPCGLRAAIELALLGARVVLLEKRDSFSRNNVLHLWPFTIHDLRALGAKKFYGRFCTGTLDHISIRQLQLILLKVALLLGVEVHINVRFEGLVAPTGKAGGWQAVLQPSSSPLTQYEFDVLISAGGGKFVPEGFKRKETRGKLAIGITTNFINRHSRAEVKVAEISGVARIYNQKFFQNLYNKTGIDLENIVYYKDDTHYFVMTAKKQSLLKKGVILQDKADIESLLSPENVNRDALLSYAKEAANFSTNYCLPELEFALNHRDLPDVDMFDFTCMTRSENAALVREHNGSRLLLGLVGDCLVEPFWPLGTGVARGFLAAFDAAWMVRRWAAGTPPLEVLAERESIYQHLSQTSPDNTNKNISQYSIDPATRYPNINLQAIKTSQVKDLYLVGMVEVDHKRKSDNRLSMAAPGAVYEELLSWCQASTAGYPGVAVTNFSTSWTSGLALCALIHHFRPDLVDFDSVDPRDAVRTHQTMLDIAEQELGIQPVLSSAEMATMTGPDHLDLITYLSHFYQVFRTSSEVEVSERSTLSPPGTRGAILFLSKLQKSRNLAHKRAQDTAQKDTEAKRSRKDAELDTGLDGDTPEPPQTIVMDPGQPPRERTGENSDACYFCGRRVYILERASAEGRFFHRGCFQCRRCGATLRLGDYAFDEEDGNFYCSLHYPNPPSMDLPRDEASALLDGDADAAAHPPSDAGSPRVSSMEWTPSPVQPTPAAPQAGEEPGEVEDTADAGDTEEQKLLAQPGGDVREEEVPRVEPQGTAEEGEETGRRRKIVLTPLEKLNLSTLNLTSEAEPEPPLKPARLLLPAAPEVLPALRQGQGAWKEEEEEKIDIEKDLEESDSEEEEEEEEEKEEEEGTGLGIMKELYPEPREEEKYPTWKRTLARRARESQMKRFCKAQAIQRRLEEIEVKFRELEQQGIKLEKLLREENESPGDQQTQWTNQLLYLVQKKNNLMSEESDLMIAVQELKLEEQQCQLDEKLRSYMNKKDTLKTLEDEKAEQEILKQLVEVVNKRNVLIQLQEEKRLSELRA</sequence>
<feature type="compositionally biased region" description="Basic and acidic residues" evidence="27">
    <location>
        <begin position="650"/>
        <end position="669"/>
    </location>
</feature>
<dbReference type="CDD" id="cd22198">
    <property type="entry name" value="CH_MICAL_EHBP-like"/>
    <property type="match status" value="1"/>
</dbReference>
<evidence type="ECO:0000259" key="28">
    <source>
        <dbReference type="PROSITE" id="PS50021"/>
    </source>
</evidence>